<reference evidence="6 7" key="1">
    <citation type="journal article" date="2021" name="Environ. Microbiol.">
        <title>Gene family expansions and transcriptome signatures uncover fungal adaptations to wood decay.</title>
        <authorList>
            <person name="Hage H."/>
            <person name="Miyauchi S."/>
            <person name="Viragh M."/>
            <person name="Drula E."/>
            <person name="Min B."/>
            <person name="Chaduli D."/>
            <person name="Navarro D."/>
            <person name="Favel A."/>
            <person name="Norest M."/>
            <person name="Lesage-Meessen L."/>
            <person name="Balint B."/>
            <person name="Merenyi Z."/>
            <person name="de Eugenio L."/>
            <person name="Morin E."/>
            <person name="Martinez A.T."/>
            <person name="Baldrian P."/>
            <person name="Stursova M."/>
            <person name="Martinez M.J."/>
            <person name="Novotny C."/>
            <person name="Magnuson J.K."/>
            <person name="Spatafora J.W."/>
            <person name="Maurice S."/>
            <person name="Pangilinan J."/>
            <person name="Andreopoulos W."/>
            <person name="LaButti K."/>
            <person name="Hundley H."/>
            <person name="Na H."/>
            <person name="Kuo A."/>
            <person name="Barry K."/>
            <person name="Lipzen A."/>
            <person name="Henrissat B."/>
            <person name="Riley R."/>
            <person name="Ahrendt S."/>
            <person name="Nagy L.G."/>
            <person name="Grigoriev I.V."/>
            <person name="Martin F."/>
            <person name="Rosso M.N."/>
        </authorList>
    </citation>
    <scope>NUCLEOTIDE SEQUENCE [LARGE SCALE GENOMIC DNA]</scope>
    <source>
        <strain evidence="6 7">CIRM-BRFM 1785</strain>
    </source>
</reference>
<dbReference type="PROSITE" id="PS50865">
    <property type="entry name" value="ZF_MYND_2"/>
    <property type="match status" value="1"/>
</dbReference>
<dbReference type="Gene3D" id="6.10.140.2220">
    <property type="match status" value="1"/>
</dbReference>
<evidence type="ECO:0000259" key="5">
    <source>
        <dbReference type="PROSITE" id="PS50865"/>
    </source>
</evidence>
<evidence type="ECO:0000256" key="4">
    <source>
        <dbReference type="PROSITE-ProRule" id="PRU00134"/>
    </source>
</evidence>
<dbReference type="SUPFAM" id="SSF144232">
    <property type="entry name" value="HIT/MYND zinc finger-like"/>
    <property type="match status" value="1"/>
</dbReference>
<sequence length="465" mass="52777">MPYEHPFTKMTTDTILRSSDGDDYRVPKVILSEASSVFEACSHYRSHQLHSMNTRRKSRTLPSSRIRKRSLRFSIRLTRIPAPLASMWNTPAGAVSGDLVADGLRTMAEVLVYLDDDLDEMLAKESWTNPRGLQGPVVTFTAYHCVRFKISCVPLYVRVSKTSHAIIPKQTMGIRDGLHYDDHLTETARGGMIRIRCYEESGAEAREARKMLNQCAHCHKGKREVESFSRCSGCKAVHYCSSECQKNHWREHRKRCRLERERRARVEEVDYQFFSDLSLVPAAQAAKHSAALPGQLLDELRVFGDKFMPALLTAGYNALVRPIRSAKAISEAKTILFVLLERLPDDSLPTYPWSRFRVAFVGDMKIEHLVDFFNDESVRKLVPHTDDQILGPDGAKKIKMFLSSISFATTPSTPVHYTPSVTLTREQMANFEVRGDWPNWFKVVVQRTCGHPPSMPTSPETLSTA</sequence>
<dbReference type="EMBL" id="JADCUA010000021">
    <property type="protein sequence ID" value="KAH9832620.1"/>
    <property type="molecule type" value="Genomic_DNA"/>
</dbReference>
<organism evidence="6 7">
    <name type="scientific">Rhodofomes roseus</name>
    <dbReference type="NCBI Taxonomy" id="34475"/>
    <lineage>
        <taxon>Eukaryota</taxon>
        <taxon>Fungi</taxon>
        <taxon>Dikarya</taxon>
        <taxon>Basidiomycota</taxon>
        <taxon>Agaricomycotina</taxon>
        <taxon>Agaricomycetes</taxon>
        <taxon>Polyporales</taxon>
        <taxon>Rhodofomes</taxon>
    </lineage>
</organism>
<evidence type="ECO:0000313" key="6">
    <source>
        <dbReference type="EMBL" id="KAH9832620.1"/>
    </source>
</evidence>
<proteinExistence type="predicted"/>
<name>A0ABQ8K6J3_9APHY</name>
<dbReference type="RefSeq" id="XP_047775538.1">
    <property type="nucleotide sequence ID" value="XM_047921753.1"/>
</dbReference>
<accession>A0ABQ8K6J3</accession>
<dbReference type="PANTHER" id="PTHR10237">
    <property type="entry name" value="DEFORMED EPIDERMAL AUTOREGULATORY FACTOR 1 HOMOLOG SUPPRESSIN"/>
    <property type="match status" value="1"/>
</dbReference>
<evidence type="ECO:0000256" key="3">
    <source>
        <dbReference type="ARBA" id="ARBA00022833"/>
    </source>
</evidence>
<feature type="domain" description="MYND-type" evidence="5">
    <location>
        <begin position="215"/>
        <end position="256"/>
    </location>
</feature>
<dbReference type="InterPro" id="IPR002893">
    <property type="entry name" value="Znf_MYND"/>
</dbReference>
<dbReference type="InterPro" id="IPR024119">
    <property type="entry name" value="TF_DEAF-1"/>
</dbReference>
<gene>
    <name evidence="6" type="ORF">C8Q71DRAFT_726272</name>
</gene>
<dbReference type="PANTHER" id="PTHR10237:SF14">
    <property type="entry name" value="MYND-TYPE DOMAIN-CONTAINING PROTEIN"/>
    <property type="match status" value="1"/>
</dbReference>
<evidence type="ECO:0000256" key="2">
    <source>
        <dbReference type="ARBA" id="ARBA00022771"/>
    </source>
</evidence>
<keyword evidence="2 4" id="KW-0863">Zinc-finger</keyword>
<evidence type="ECO:0000313" key="7">
    <source>
        <dbReference type="Proteomes" id="UP000814176"/>
    </source>
</evidence>
<evidence type="ECO:0000256" key="1">
    <source>
        <dbReference type="ARBA" id="ARBA00022723"/>
    </source>
</evidence>
<keyword evidence="1" id="KW-0479">Metal-binding</keyword>
<protein>
    <recommendedName>
        <fullName evidence="5">MYND-type domain-containing protein</fullName>
    </recommendedName>
</protein>
<dbReference type="PROSITE" id="PS01360">
    <property type="entry name" value="ZF_MYND_1"/>
    <property type="match status" value="1"/>
</dbReference>
<dbReference type="Pfam" id="PF01753">
    <property type="entry name" value="zf-MYND"/>
    <property type="match status" value="1"/>
</dbReference>
<dbReference type="GeneID" id="72002485"/>
<dbReference type="Proteomes" id="UP000814176">
    <property type="component" value="Unassembled WGS sequence"/>
</dbReference>
<keyword evidence="3" id="KW-0862">Zinc</keyword>
<comment type="caution">
    <text evidence="6">The sequence shown here is derived from an EMBL/GenBank/DDBJ whole genome shotgun (WGS) entry which is preliminary data.</text>
</comment>
<keyword evidence="7" id="KW-1185">Reference proteome</keyword>